<dbReference type="InterPro" id="IPR054691">
    <property type="entry name" value="LeuA/HCS_post-cat"/>
</dbReference>
<evidence type="ECO:0000313" key="11">
    <source>
        <dbReference type="EMBL" id="GGI06356.1"/>
    </source>
</evidence>
<dbReference type="PROSITE" id="PS00815">
    <property type="entry name" value="AIPM_HOMOCIT_SYNTH_1"/>
    <property type="match status" value="1"/>
</dbReference>
<dbReference type="GO" id="GO:0043714">
    <property type="term" value="F:(R)-citramalate synthase activity"/>
    <property type="evidence" value="ECO:0007669"/>
    <property type="project" value="UniProtKB-UniRule"/>
</dbReference>
<reference evidence="11" key="1">
    <citation type="journal article" date="2014" name="Int. J. Syst. Evol. Microbiol.">
        <title>Complete genome sequence of Corynebacterium casei LMG S-19264T (=DSM 44701T), isolated from a smear-ripened cheese.</title>
        <authorList>
            <consortium name="US DOE Joint Genome Institute (JGI-PGF)"/>
            <person name="Walter F."/>
            <person name="Albersmeier A."/>
            <person name="Kalinowski J."/>
            <person name="Ruckert C."/>
        </authorList>
    </citation>
    <scope>NUCLEOTIDE SEQUENCE</scope>
    <source>
        <strain evidence="11">CGMCC 1.14988</strain>
    </source>
</reference>
<dbReference type="EC" id="2.3.3.21" evidence="8"/>
<accession>A0A8J3A899</accession>
<reference evidence="11" key="2">
    <citation type="submission" date="2020-09" db="EMBL/GenBank/DDBJ databases">
        <authorList>
            <person name="Sun Q."/>
            <person name="Zhou Y."/>
        </authorList>
    </citation>
    <scope>NUCLEOTIDE SEQUENCE</scope>
    <source>
        <strain evidence="11">CGMCC 1.14988</strain>
    </source>
</reference>
<dbReference type="SUPFAM" id="SSF110921">
    <property type="entry name" value="2-isopropylmalate synthase LeuA, allosteric (dimerisation) domain"/>
    <property type="match status" value="1"/>
</dbReference>
<evidence type="ECO:0000256" key="2">
    <source>
        <dbReference type="ARBA" id="ARBA00006154"/>
    </source>
</evidence>
<keyword evidence="12" id="KW-1185">Reference proteome</keyword>
<evidence type="ECO:0000256" key="1">
    <source>
        <dbReference type="ARBA" id="ARBA00004743"/>
    </source>
</evidence>
<comment type="pathway">
    <text evidence="1">Amino-acid biosynthesis; L-isoleucine biosynthesis; 2-oxobutanoate from pyruvate: step 1/3.</text>
</comment>
<dbReference type="Pfam" id="PF00682">
    <property type="entry name" value="HMGL-like"/>
    <property type="match status" value="1"/>
</dbReference>
<dbReference type="NCBIfam" id="TIGR00977">
    <property type="entry name" value="citramal_synth"/>
    <property type="match status" value="1"/>
</dbReference>
<dbReference type="SUPFAM" id="SSF51569">
    <property type="entry name" value="Aldolase"/>
    <property type="match status" value="1"/>
</dbReference>
<dbReference type="CDD" id="cd07941">
    <property type="entry name" value="DRE_TIM_LeuA3"/>
    <property type="match status" value="1"/>
</dbReference>
<dbReference type="Gene3D" id="1.10.238.260">
    <property type="match status" value="1"/>
</dbReference>
<proteinExistence type="inferred from homology"/>
<comment type="similarity">
    <text evidence="2 9">Belongs to the alpha-IPM synthase/homocitrate synthase family.</text>
</comment>
<dbReference type="UniPathway" id="UPA00047">
    <property type="reaction ID" value="UER00066"/>
</dbReference>
<evidence type="ECO:0000256" key="6">
    <source>
        <dbReference type="ARBA" id="ARBA00023304"/>
    </source>
</evidence>
<dbReference type="EMBL" id="BMHA01000006">
    <property type="protein sequence ID" value="GGI06356.1"/>
    <property type="molecule type" value="Genomic_DNA"/>
</dbReference>
<dbReference type="AlphaFoldDB" id="A0A8J3A899"/>
<evidence type="ECO:0000256" key="4">
    <source>
        <dbReference type="ARBA" id="ARBA00022624"/>
    </source>
</evidence>
<dbReference type="PANTHER" id="PTHR43538">
    <property type="entry name" value="ALPHA-IPM SYNTHASE/HOMOCITRATE SYNTHASE"/>
    <property type="match status" value="1"/>
</dbReference>
<organism evidence="11 12">
    <name type="scientific">Egicoccus halophilus</name>
    <dbReference type="NCBI Taxonomy" id="1670830"/>
    <lineage>
        <taxon>Bacteria</taxon>
        <taxon>Bacillati</taxon>
        <taxon>Actinomycetota</taxon>
        <taxon>Nitriliruptoria</taxon>
        <taxon>Egicoccales</taxon>
        <taxon>Egicoccaceae</taxon>
        <taxon>Egicoccus</taxon>
    </lineage>
</organism>
<dbReference type="Gene3D" id="3.30.160.270">
    <property type="match status" value="1"/>
</dbReference>
<dbReference type="SMART" id="SM00917">
    <property type="entry name" value="LeuA_dimer"/>
    <property type="match status" value="1"/>
</dbReference>
<evidence type="ECO:0000313" key="12">
    <source>
        <dbReference type="Proteomes" id="UP000650511"/>
    </source>
</evidence>
<dbReference type="InterPro" id="IPR013785">
    <property type="entry name" value="Aldolase_TIM"/>
</dbReference>
<evidence type="ECO:0000256" key="7">
    <source>
        <dbReference type="ARBA" id="ARBA00048263"/>
    </source>
</evidence>
<dbReference type="GO" id="GO:0009098">
    <property type="term" value="P:L-leucine biosynthetic process"/>
    <property type="evidence" value="ECO:0007669"/>
    <property type="project" value="InterPro"/>
</dbReference>
<gene>
    <name evidence="11" type="primary">cimA</name>
    <name evidence="11" type="ORF">GCM10011354_18680</name>
</gene>
<dbReference type="InterPro" id="IPR005675">
    <property type="entry name" value="Citramal_synthase"/>
</dbReference>
<dbReference type="OrthoDB" id="9803573at2"/>
<name>A0A8J3A899_9ACTN</name>
<dbReference type="RefSeq" id="WP_130650566.1">
    <property type="nucleotide sequence ID" value="NZ_BMHA01000006.1"/>
</dbReference>
<keyword evidence="3" id="KW-0028">Amino-acid biosynthesis</keyword>
<feature type="domain" description="Pyruvate carboxyltransferase" evidence="10">
    <location>
        <begin position="17"/>
        <end position="284"/>
    </location>
</feature>
<dbReference type="PANTHER" id="PTHR43538:SF1">
    <property type="entry name" value="(R)-CITRAMALATE SYNTHASE"/>
    <property type="match status" value="1"/>
</dbReference>
<comment type="caution">
    <text evidence="11">The sequence shown here is derived from an EMBL/GenBank/DDBJ whole genome shotgun (WGS) entry which is preliminary data.</text>
</comment>
<dbReference type="InterPro" id="IPR002034">
    <property type="entry name" value="AIPM/Hcit_synth_CS"/>
</dbReference>
<dbReference type="GO" id="GO:0009097">
    <property type="term" value="P:isoleucine biosynthetic process"/>
    <property type="evidence" value="ECO:0007669"/>
    <property type="project" value="UniProtKB-UniRule"/>
</dbReference>
<dbReference type="InterPro" id="IPR000891">
    <property type="entry name" value="PYR_CT"/>
</dbReference>
<dbReference type="GO" id="GO:0003852">
    <property type="term" value="F:2-isopropylmalate synthase activity"/>
    <property type="evidence" value="ECO:0007669"/>
    <property type="project" value="InterPro"/>
</dbReference>
<dbReference type="Gene3D" id="3.20.20.70">
    <property type="entry name" value="Aldolase class I"/>
    <property type="match status" value="1"/>
</dbReference>
<evidence type="ECO:0000256" key="5">
    <source>
        <dbReference type="ARBA" id="ARBA00022679"/>
    </source>
</evidence>
<comment type="catalytic activity">
    <reaction evidence="7">
        <text>pyruvate + acetyl-CoA + H2O = (3R)-citramalate + CoA + H(+)</text>
        <dbReference type="Rhea" id="RHEA:19045"/>
        <dbReference type="ChEBI" id="CHEBI:15361"/>
        <dbReference type="ChEBI" id="CHEBI:15377"/>
        <dbReference type="ChEBI" id="CHEBI:15378"/>
        <dbReference type="ChEBI" id="CHEBI:30934"/>
        <dbReference type="ChEBI" id="CHEBI:57287"/>
        <dbReference type="ChEBI" id="CHEBI:57288"/>
        <dbReference type="EC" id="2.3.3.21"/>
    </reaction>
</comment>
<keyword evidence="5 9" id="KW-0808">Transferase</keyword>
<evidence type="ECO:0000256" key="8">
    <source>
        <dbReference type="NCBIfam" id="TIGR00977"/>
    </source>
</evidence>
<protein>
    <recommendedName>
        <fullName evidence="8">Citramalate synthase</fullName>
        <ecNumber evidence="8">2.3.3.21</ecNumber>
    </recommendedName>
</protein>
<dbReference type="PROSITE" id="PS00816">
    <property type="entry name" value="AIPM_HOMOCIT_SYNTH_2"/>
    <property type="match status" value="1"/>
</dbReference>
<dbReference type="Proteomes" id="UP000650511">
    <property type="component" value="Unassembled WGS sequence"/>
</dbReference>
<evidence type="ECO:0000256" key="9">
    <source>
        <dbReference type="RuleBase" id="RU003523"/>
    </source>
</evidence>
<dbReference type="PROSITE" id="PS50991">
    <property type="entry name" value="PYR_CT"/>
    <property type="match status" value="1"/>
</dbReference>
<dbReference type="InterPro" id="IPR036230">
    <property type="entry name" value="LeuA_allosteric_dom_sf"/>
</dbReference>
<evidence type="ECO:0000256" key="3">
    <source>
        <dbReference type="ARBA" id="ARBA00022605"/>
    </source>
</evidence>
<evidence type="ECO:0000259" key="10">
    <source>
        <dbReference type="PROSITE" id="PS50991"/>
    </source>
</evidence>
<sequence>MTDATAHSPLPAPAAGLDLYDTTLRDGTQREGVSLSVEDKLRVARRMDELGVAYIEGGWPGANPKDTAFFARAADGELALEHATLVAFGMTRGAGRPAEADPLLQALVDARTEVICLVGKSWGYHVDEALGVPRAENLAMVADSVRHLTSLGKRVFFDAEHFFDGVARDGAYAREVVTAAAEAGAECVVLCDTNGGAMPWDVAELVGGLVHDLPSSVGLHFHDDGGCAVANSLLGIEAGATHVQGTANGLGERCGNANLFTILADLQLKRGLRLVPPDRLERLTEISHTVAELCNQTTPSVAPYVGHTAFSHKAGLHASALAKAPDMYQHVEPEDVGNRQRLVVSELAGRSNIVLKARELGVAVDDEQARTVLAEVKRREAAGWTYEAADASFDLLLRRVTGSLPAADEPFRSRHYRVSVAGGADEASAATEGPAEAILAVEVAGQRRLGAGEGNGPVDALDRAFRNAVNGTWPQLDRVHLSDYKVRVLEASAGTDAVTRVLVTSTDGVDVWDTVGVHPNVVEASWLALSDAYTHAILRVHWQQTAEV</sequence>
<dbReference type="Pfam" id="PF08502">
    <property type="entry name" value="LeuA_dimer"/>
    <property type="match status" value="1"/>
</dbReference>
<keyword evidence="4" id="KW-0412">Isoleucine biosynthesis</keyword>
<dbReference type="Pfam" id="PF22617">
    <property type="entry name" value="HCS_D2"/>
    <property type="match status" value="1"/>
</dbReference>
<dbReference type="InterPro" id="IPR013709">
    <property type="entry name" value="2-isopropylmalate_synth_dimer"/>
</dbReference>
<keyword evidence="6" id="KW-0100">Branched-chain amino acid biosynthesis</keyword>